<evidence type="ECO:0000256" key="3">
    <source>
        <dbReference type="ARBA" id="ARBA00006001"/>
    </source>
</evidence>
<comment type="catalytic activity">
    <reaction evidence="15 17 19">
        <text>(6S)-NADHX + ADP = AMP + phosphate + NADH + H(+)</text>
        <dbReference type="Rhea" id="RHEA:32223"/>
        <dbReference type="ChEBI" id="CHEBI:15378"/>
        <dbReference type="ChEBI" id="CHEBI:43474"/>
        <dbReference type="ChEBI" id="CHEBI:57945"/>
        <dbReference type="ChEBI" id="CHEBI:64074"/>
        <dbReference type="ChEBI" id="CHEBI:456215"/>
        <dbReference type="ChEBI" id="CHEBI:456216"/>
        <dbReference type="EC" id="4.2.1.136"/>
    </reaction>
</comment>
<dbReference type="InterPro" id="IPR004443">
    <property type="entry name" value="YjeF_N_dom"/>
</dbReference>
<comment type="catalytic activity">
    <reaction evidence="2 18 19">
        <text>(6R)-NADPHX = (6S)-NADPHX</text>
        <dbReference type="Rhea" id="RHEA:32227"/>
        <dbReference type="ChEBI" id="CHEBI:64076"/>
        <dbReference type="ChEBI" id="CHEBI:64077"/>
        <dbReference type="EC" id="5.1.99.6"/>
    </reaction>
</comment>
<evidence type="ECO:0000256" key="19">
    <source>
        <dbReference type="PIRNR" id="PIRNR017184"/>
    </source>
</evidence>
<evidence type="ECO:0000256" key="13">
    <source>
        <dbReference type="ARBA" id="ARBA00023268"/>
    </source>
</evidence>
<dbReference type="SUPFAM" id="SSF53613">
    <property type="entry name" value="Ribokinase-like"/>
    <property type="match status" value="1"/>
</dbReference>
<keyword evidence="13" id="KW-0511">Multifunctional enzyme</keyword>
<evidence type="ECO:0000256" key="14">
    <source>
        <dbReference type="ARBA" id="ARBA00025153"/>
    </source>
</evidence>
<sequence>MYLLTAAEQRALDRATIDGGHATGPELMDRAGHGVARAMERTFGSLLAMRVLVLCGTGNNGGDGYVAARYLHGSGARVRVVVAGPRAKVQGDAAVHLTLLEHAGVLPEFCEDDATLAGIVADTQGWEYAVDALMGTGARATPEGVLATGCEALLLLRARGTRVVAVDLPTGVSADDGTSYEHAVRADLTVTFGCAKRGHFLFPGRECRGALEVVDIGLLPPERAGLTPVSLSQPEALAPIAPRRDMRAHKGSAGRVLVVGGAMGMAGAVVLAARAASRAGAGYVRVAAPASLCDVLASQLVEQMPVPCGEGSLRSLTTTAVTRVLEEAALADAVALGPGMSRHADTVRFARLLLPRLERPAVLDADALFAFSPPEHDLAAVLAKAPAPRIVTPHVGEMARLTGLLPSTLEASRVDVAKEWAKKWNCVLVLKGAPTVIADPTGRVSVNPTGNPGMATAGMGDVLTGAIAALLAQKLSPWDATRLAVFAHGLAGDLAAREVGAIGLVAGDVVERLPRAMAMVSESGLRR</sequence>
<protein>
    <recommendedName>
        <fullName evidence="19">Bifunctional NAD(P)H-hydrate repair enzyme</fullName>
    </recommendedName>
    <alternativeName>
        <fullName evidence="19">Nicotinamide nucleotide repair protein</fullName>
    </alternativeName>
    <domain>
        <recommendedName>
            <fullName evidence="19">ADP-dependent (S)-NAD(P)H-hydrate dehydratase</fullName>
            <ecNumber evidence="19">4.2.1.136</ecNumber>
        </recommendedName>
        <alternativeName>
            <fullName evidence="19">ADP-dependent NAD(P)HX dehydratase</fullName>
        </alternativeName>
    </domain>
    <domain>
        <recommendedName>
            <fullName evidence="19">NAD(P)H-hydrate epimerase</fullName>
            <ecNumber evidence="19">5.1.99.6</ecNumber>
        </recommendedName>
    </domain>
</protein>
<feature type="domain" description="YjeF N-terminal" evidence="21">
    <location>
        <begin position="9"/>
        <end position="224"/>
    </location>
</feature>
<dbReference type="PANTHER" id="PTHR12592:SF0">
    <property type="entry name" value="ATP-DEPENDENT (S)-NAD(P)H-HYDRATE DEHYDRATASE"/>
    <property type="match status" value="1"/>
</dbReference>
<comment type="caution">
    <text evidence="22">The sequence shown here is derived from an EMBL/GenBank/DDBJ whole genome shotgun (WGS) entry which is preliminary data.</text>
</comment>
<evidence type="ECO:0000256" key="1">
    <source>
        <dbReference type="ARBA" id="ARBA00000013"/>
    </source>
</evidence>
<evidence type="ECO:0000313" key="22">
    <source>
        <dbReference type="EMBL" id="MBI5170657.1"/>
    </source>
</evidence>
<dbReference type="InterPro" id="IPR029056">
    <property type="entry name" value="Ribokinase-like"/>
</dbReference>
<comment type="cofactor">
    <cofactor evidence="17">
        <name>Mg(2+)</name>
        <dbReference type="ChEBI" id="CHEBI:18420"/>
    </cofactor>
</comment>
<dbReference type="InterPro" id="IPR030677">
    <property type="entry name" value="Nnr"/>
</dbReference>
<comment type="similarity">
    <text evidence="17">Belongs to the NnrD/CARKD family.</text>
</comment>
<comment type="function">
    <text evidence="14 19">Bifunctional enzyme that catalyzes the epimerization of the S- and R-forms of NAD(P)HX and the dehydration of the S-form of NAD(P)HX at the expense of ADP, which is converted to AMP. This allows the repair of both epimers of NAD(P)HX, a damaged form of NAD(P)H that is a result of enzymatic or heat-dependent hydration.</text>
</comment>
<dbReference type="InterPro" id="IPR017953">
    <property type="entry name" value="Carbohydrate_kinase_pred_CS"/>
</dbReference>
<organism evidence="22 23">
    <name type="scientific">Eiseniibacteriota bacterium</name>
    <dbReference type="NCBI Taxonomy" id="2212470"/>
    <lineage>
        <taxon>Bacteria</taxon>
        <taxon>Candidatus Eiseniibacteriota</taxon>
    </lineage>
</organism>
<keyword evidence="9 18" id="KW-0630">Potassium</keyword>
<reference evidence="22" key="1">
    <citation type="submission" date="2020-07" db="EMBL/GenBank/DDBJ databases">
        <title>Huge and variable diversity of episymbiotic CPR bacteria and DPANN archaea in groundwater ecosystems.</title>
        <authorList>
            <person name="He C.Y."/>
            <person name="Keren R."/>
            <person name="Whittaker M."/>
            <person name="Farag I.F."/>
            <person name="Doudna J."/>
            <person name="Cate J.H.D."/>
            <person name="Banfield J.F."/>
        </authorList>
    </citation>
    <scope>NUCLEOTIDE SEQUENCE</scope>
    <source>
        <strain evidence="22">NC_groundwater_1813_Pr3_B-0.1um_71_17</strain>
    </source>
</reference>
<dbReference type="PANTHER" id="PTHR12592">
    <property type="entry name" value="ATP-DEPENDENT (S)-NAD(P)H-HYDRATE DEHYDRATASE FAMILY MEMBER"/>
    <property type="match status" value="1"/>
</dbReference>
<dbReference type="HAMAP" id="MF_01966">
    <property type="entry name" value="NADHX_epimerase"/>
    <property type="match status" value="1"/>
</dbReference>
<keyword evidence="5 18" id="KW-0479">Metal-binding</keyword>
<keyword evidence="12 17" id="KW-0456">Lyase</keyword>
<keyword evidence="11 18" id="KW-0413">Isomerase</keyword>
<feature type="binding site" evidence="17">
    <location>
        <position position="460"/>
    </location>
    <ligand>
        <name>AMP</name>
        <dbReference type="ChEBI" id="CHEBI:456215"/>
    </ligand>
</feature>
<comment type="similarity">
    <text evidence="3 19">In the N-terminal section; belongs to the NnrE/AIBP family.</text>
</comment>
<feature type="binding site" evidence="18">
    <location>
        <begin position="135"/>
        <end position="141"/>
    </location>
    <ligand>
        <name>(6S)-NADPHX</name>
        <dbReference type="ChEBI" id="CHEBI:64076"/>
    </ligand>
</feature>
<dbReference type="NCBIfam" id="TIGR00197">
    <property type="entry name" value="yjeF_nterm"/>
    <property type="match status" value="1"/>
</dbReference>
<feature type="binding site" evidence="18">
    <location>
        <position position="131"/>
    </location>
    <ligand>
        <name>K(+)</name>
        <dbReference type="ChEBI" id="CHEBI:29103"/>
    </ligand>
</feature>
<dbReference type="Gene3D" id="3.40.1190.20">
    <property type="match status" value="1"/>
</dbReference>
<dbReference type="SUPFAM" id="SSF64153">
    <property type="entry name" value="YjeF N-terminal domain-like"/>
    <property type="match status" value="1"/>
</dbReference>
<dbReference type="GO" id="GO:0052856">
    <property type="term" value="F:NAD(P)HX epimerase activity"/>
    <property type="evidence" value="ECO:0007669"/>
    <property type="project" value="UniProtKB-UniRule"/>
</dbReference>
<feature type="binding site" evidence="18">
    <location>
        <position position="167"/>
    </location>
    <ligand>
        <name>(6S)-NADPHX</name>
        <dbReference type="ChEBI" id="CHEBI:64076"/>
    </ligand>
</feature>
<keyword evidence="10 17" id="KW-0520">NAD</keyword>
<comment type="catalytic activity">
    <reaction evidence="1 18 19">
        <text>(6R)-NADHX = (6S)-NADHX</text>
        <dbReference type="Rhea" id="RHEA:32215"/>
        <dbReference type="ChEBI" id="CHEBI:64074"/>
        <dbReference type="ChEBI" id="CHEBI:64075"/>
        <dbReference type="EC" id="5.1.99.6"/>
    </reaction>
</comment>
<feature type="binding site" evidence="17">
    <location>
        <position position="461"/>
    </location>
    <ligand>
        <name>(6S)-NADPHX</name>
        <dbReference type="ChEBI" id="CHEBI:64076"/>
    </ligand>
</feature>
<dbReference type="AlphaFoldDB" id="A0A933SDN1"/>
<comment type="function">
    <text evidence="18">Catalyzes the epimerization of the S- and R-forms of NAD(P)HX, a damaged form of NAD(P)H that is a result of enzymatic or heat-dependent hydration. This is a prerequisite for the S-specific NAD(P)H-hydrate dehydratase to allow the repair of both epimers of NAD(P)HX.</text>
</comment>
<evidence type="ECO:0000256" key="16">
    <source>
        <dbReference type="ARBA" id="ARBA00049209"/>
    </source>
</evidence>
<comment type="cofactor">
    <cofactor evidence="18 19">
        <name>K(+)</name>
        <dbReference type="ChEBI" id="CHEBI:29103"/>
    </cofactor>
    <text evidence="18 19">Binds 1 potassium ion per subunit.</text>
</comment>
<dbReference type="PROSITE" id="PS51383">
    <property type="entry name" value="YJEF_C_3"/>
    <property type="match status" value="1"/>
</dbReference>
<dbReference type="CDD" id="cd01171">
    <property type="entry name" value="YXKO-related"/>
    <property type="match status" value="1"/>
</dbReference>
<accession>A0A933SDN1</accession>
<feature type="binding site" evidence="18">
    <location>
        <begin position="59"/>
        <end position="63"/>
    </location>
    <ligand>
        <name>(6S)-NADPHX</name>
        <dbReference type="ChEBI" id="CHEBI:64076"/>
    </ligand>
</feature>
<evidence type="ECO:0000256" key="8">
    <source>
        <dbReference type="ARBA" id="ARBA00022857"/>
    </source>
</evidence>
<dbReference type="EC" id="4.2.1.136" evidence="19"/>
<comment type="catalytic activity">
    <reaction evidence="16 17 19">
        <text>(6S)-NADPHX + ADP = AMP + phosphate + NADPH + H(+)</text>
        <dbReference type="Rhea" id="RHEA:32235"/>
        <dbReference type="ChEBI" id="CHEBI:15378"/>
        <dbReference type="ChEBI" id="CHEBI:43474"/>
        <dbReference type="ChEBI" id="CHEBI:57783"/>
        <dbReference type="ChEBI" id="CHEBI:64076"/>
        <dbReference type="ChEBI" id="CHEBI:456215"/>
        <dbReference type="ChEBI" id="CHEBI:456216"/>
        <dbReference type="EC" id="4.2.1.136"/>
    </reaction>
</comment>
<dbReference type="PIRSF" id="PIRSF017184">
    <property type="entry name" value="Nnr"/>
    <property type="match status" value="1"/>
</dbReference>
<evidence type="ECO:0000256" key="12">
    <source>
        <dbReference type="ARBA" id="ARBA00023239"/>
    </source>
</evidence>
<evidence type="ECO:0000259" key="21">
    <source>
        <dbReference type="PROSITE" id="PS51385"/>
    </source>
</evidence>
<evidence type="ECO:0000256" key="7">
    <source>
        <dbReference type="ARBA" id="ARBA00022840"/>
    </source>
</evidence>
<proteinExistence type="inferred from homology"/>
<dbReference type="Proteomes" id="UP000696931">
    <property type="component" value="Unassembled WGS sequence"/>
</dbReference>
<evidence type="ECO:0000256" key="5">
    <source>
        <dbReference type="ARBA" id="ARBA00022723"/>
    </source>
</evidence>
<evidence type="ECO:0000256" key="15">
    <source>
        <dbReference type="ARBA" id="ARBA00048238"/>
    </source>
</evidence>
<dbReference type="Pfam" id="PF03853">
    <property type="entry name" value="YjeF_N"/>
    <property type="match status" value="1"/>
</dbReference>
<dbReference type="Pfam" id="PF01256">
    <property type="entry name" value="Carb_kinase"/>
    <property type="match status" value="1"/>
</dbReference>
<evidence type="ECO:0000256" key="10">
    <source>
        <dbReference type="ARBA" id="ARBA00023027"/>
    </source>
</evidence>
<keyword evidence="8 17" id="KW-0521">NADP</keyword>
<dbReference type="InterPro" id="IPR000631">
    <property type="entry name" value="CARKD"/>
</dbReference>
<dbReference type="GO" id="GO:0046872">
    <property type="term" value="F:metal ion binding"/>
    <property type="evidence" value="ECO:0007669"/>
    <property type="project" value="UniProtKB-UniRule"/>
</dbReference>
<name>A0A933SDN1_UNCEI</name>
<comment type="similarity">
    <text evidence="18">Belongs to the NnrE/AIBP family.</text>
</comment>
<dbReference type="Gene3D" id="3.40.50.10260">
    <property type="entry name" value="YjeF N-terminal domain"/>
    <property type="match status" value="1"/>
</dbReference>
<evidence type="ECO:0000256" key="11">
    <source>
        <dbReference type="ARBA" id="ARBA00023235"/>
    </source>
</evidence>
<dbReference type="GO" id="GO:0052855">
    <property type="term" value="F:ADP-dependent NAD(P)H-hydrate dehydratase activity"/>
    <property type="evidence" value="ECO:0007669"/>
    <property type="project" value="UniProtKB-UniRule"/>
</dbReference>
<dbReference type="GO" id="GO:0110051">
    <property type="term" value="P:metabolite repair"/>
    <property type="evidence" value="ECO:0007669"/>
    <property type="project" value="TreeGrafter"/>
</dbReference>
<evidence type="ECO:0000313" key="23">
    <source>
        <dbReference type="Proteomes" id="UP000696931"/>
    </source>
</evidence>
<comment type="similarity">
    <text evidence="4 19">In the C-terminal section; belongs to the NnrD/CARKD family.</text>
</comment>
<feature type="domain" description="YjeF C-terminal" evidence="20">
    <location>
        <begin position="233"/>
        <end position="520"/>
    </location>
</feature>
<gene>
    <name evidence="18" type="primary">nnrE</name>
    <name evidence="17" type="synonym">nnrD</name>
    <name evidence="22" type="ORF">HZA61_14305</name>
</gene>
<dbReference type="EC" id="5.1.99.6" evidence="19"/>
<feature type="binding site" evidence="18">
    <location>
        <position position="170"/>
    </location>
    <ligand>
        <name>K(+)</name>
        <dbReference type="ChEBI" id="CHEBI:29103"/>
    </ligand>
</feature>
<dbReference type="EMBL" id="JACRIW010000101">
    <property type="protein sequence ID" value="MBI5170657.1"/>
    <property type="molecule type" value="Genomic_DNA"/>
</dbReference>
<feature type="binding site" evidence="17">
    <location>
        <position position="339"/>
    </location>
    <ligand>
        <name>(6S)-NADPHX</name>
        <dbReference type="ChEBI" id="CHEBI:64076"/>
    </ligand>
</feature>
<dbReference type="GO" id="GO:0005524">
    <property type="term" value="F:ATP binding"/>
    <property type="evidence" value="ECO:0007669"/>
    <property type="project" value="UniProtKB-UniRule"/>
</dbReference>
<comment type="caution">
    <text evidence="18">Lacks conserved residue(s) required for the propagation of feature annotation.</text>
</comment>
<keyword evidence="7 17" id="KW-0067">ATP-binding</keyword>
<keyword evidence="6 17" id="KW-0547">Nucleotide-binding</keyword>
<dbReference type="HAMAP" id="MF_01965">
    <property type="entry name" value="NADHX_dehydratase"/>
    <property type="match status" value="1"/>
</dbReference>
<feature type="binding site" evidence="18">
    <location>
        <position position="60"/>
    </location>
    <ligand>
        <name>K(+)</name>
        <dbReference type="ChEBI" id="CHEBI:29103"/>
    </ligand>
</feature>
<evidence type="ECO:0000259" key="20">
    <source>
        <dbReference type="PROSITE" id="PS51383"/>
    </source>
</evidence>
<dbReference type="PROSITE" id="PS51385">
    <property type="entry name" value="YJEF_N"/>
    <property type="match status" value="1"/>
</dbReference>
<feature type="binding site" evidence="17">
    <location>
        <position position="268"/>
    </location>
    <ligand>
        <name>(6S)-NADPHX</name>
        <dbReference type="ChEBI" id="CHEBI:64076"/>
    </ligand>
</feature>
<dbReference type="InterPro" id="IPR036652">
    <property type="entry name" value="YjeF_N_dom_sf"/>
</dbReference>
<evidence type="ECO:0000256" key="17">
    <source>
        <dbReference type="HAMAP-Rule" id="MF_01965"/>
    </source>
</evidence>
<comment type="function">
    <text evidence="17">Catalyzes the dehydration of the S-form of NAD(P)HX at the expense of ADP, which is converted to AMP. Together with NAD(P)HX epimerase, which catalyzes the epimerization of the S- and R-forms, the enzyme allows the repair of both epimers of NAD(P)HX, a damaged form of NAD(P)H that is a result of enzymatic or heat-dependent hydration.</text>
</comment>
<feature type="binding site" evidence="17">
    <location>
        <begin position="431"/>
        <end position="435"/>
    </location>
    <ligand>
        <name>AMP</name>
        <dbReference type="ChEBI" id="CHEBI:456215"/>
    </ligand>
</feature>
<dbReference type="NCBIfam" id="TIGR00196">
    <property type="entry name" value="yjeF_cterm"/>
    <property type="match status" value="1"/>
</dbReference>
<evidence type="ECO:0000256" key="2">
    <source>
        <dbReference type="ARBA" id="ARBA00000909"/>
    </source>
</evidence>
<evidence type="ECO:0000256" key="4">
    <source>
        <dbReference type="ARBA" id="ARBA00009524"/>
    </source>
</evidence>
<feature type="binding site" evidence="17">
    <location>
        <position position="394"/>
    </location>
    <ligand>
        <name>(6S)-NADPHX</name>
        <dbReference type="ChEBI" id="CHEBI:64076"/>
    </ligand>
</feature>
<evidence type="ECO:0000256" key="18">
    <source>
        <dbReference type="HAMAP-Rule" id="MF_01966"/>
    </source>
</evidence>
<dbReference type="GO" id="GO:0046496">
    <property type="term" value="P:nicotinamide nucleotide metabolic process"/>
    <property type="evidence" value="ECO:0007669"/>
    <property type="project" value="UniProtKB-UniRule"/>
</dbReference>
<evidence type="ECO:0000256" key="9">
    <source>
        <dbReference type="ARBA" id="ARBA00022958"/>
    </source>
</evidence>
<comment type="subunit">
    <text evidence="17">Homotetramer.</text>
</comment>
<dbReference type="PROSITE" id="PS01050">
    <property type="entry name" value="YJEF_C_2"/>
    <property type="match status" value="1"/>
</dbReference>
<evidence type="ECO:0000256" key="6">
    <source>
        <dbReference type="ARBA" id="ARBA00022741"/>
    </source>
</evidence>